<evidence type="ECO:0000313" key="2">
    <source>
        <dbReference type="Proteomes" id="UP001054945"/>
    </source>
</evidence>
<name>A0AAV4WPD6_CAEEX</name>
<dbReference type="EMBL" id="BPLR01016470">
    <property type="protein sequence ID" value="GIY84114.1"/>
    <property type="molecule type" value="Genomic_DNA"/>
</dbReference>
<proteinExistence type="predicted"/>
<reference evidence="1 2" key="1">
    <citation type="submission" date="2021-06" db="EMBL/GenBank/DDBJ databases">
        <title>Caerostris extrusa draft genome.</title>
        <authorList>
            <person name="Kono N."/>
            <person name="Arakawa K."/>
        </authorList>
    </citation>
    <scope>NUCLEOTIDE SEQUENCE [LARGE SCALE GENOMIC DNA]</scope>
</reference>
<dbReference type="Proteomes" id="UP001054945">
    <property type="component" value="Unassembled WGS sequence"/>
</dbReference>
<accession>A0AAV4WPD6</accession>
<organism evidence="1 2">
    <name type="scientific">Caerostris extrusa</name>
    <name type="common">Bark spider</name>
    <name type="synonym">Caerostris bankana</name>
    <dbReference type="NCBI Taxonomy" id="172846"/>
    <lineage>
        <taxon>Eukaryota</taxon>
        <taxon>Metazoa</taxon>
        <taxon>Ecdysozoa</taxon>
        <taxon>Arthropoda</taxon>
        <taxon>Chelicerata</taxon>
        <taxon>Arachnida</taxon>
        <taxon>Araneae</taxon>
        <taxon>Araneomorphae</taxon>
        <taxon>Entelegynae</taxon>
        <taxon>Araneoidea</taxon>
        <taxon>Araneidae</taxon>
        <taxon>Caerostris</taxon>
    </lineage>
</organism>
<keyword evidence="2" id="KW-1185">Reference proteome</keyword>
<evidence type="ECO:0000313" key="1">
    <source>
        <dbReference type="EMBL" id="GIY84114.1"/>
    </source>
</evidence>
<sequence length="88" mass="9839">MSIHFESLTAYSVQCTIVHYMVHLKVPSLFPLNDVPFPHVPADVRVRPRIRVLFPLEGHLLRQPSSANWCLTPIRGGGGENIPSSLPQ</sequence>
<protein>
    <submittedName>
        <fullName evidence="1">Uncharacterized protein</fullName>
    </submittedName>
</protein>
<dbReference type="AlphaFoldDB" id="A0AAV4WPD6"/>
<comment type="caution">
    <text evidence="1">The sequence shown here is derived from an EMBL/GenBank/DDBJ whole genome shotgun (WGS) entry which is preliminary data.</text>
</comment>
<gene>
    <name evidence="1" type="ORF">CEXT_227511</name>
</gene>